<dbReference type="AlphaFoldDB" id="A0AB36E1X5"/>
<keyword evidence="1" id="KW-1133">Transmembrane helix</keyword>
<sequence length="65" mass="7726">MKRFLYIFLSFLVAYIAFILVEELYWIIYYGRLNFSSEIFISKIKPALIGYGLAYMAGMIIRRSK</sequence>
<organism evidence="2 3">
    <name type="scientific">Gallibacterium salpingitidis</name>
    <dbReference type="NCBI Taxonomy" id="505341"/>
    <lineage>
        <taxon>Bacteria</taxon>
        <taxon>Pseudomonadati</taxon>
        <taxon>Pseudomonadota</taxon>
        <taxon>Gammaproteobacteria</taxon>
        <taxon>Pasteurellales</taxon>
        <taxon>Pasteurellaceae</taxon>
        <taxon>Gallibacterium</taxon>
    </lineage>
</organism>
<evidence type="ECO:0000256" key="1">
    <source>
        <dbReference type="SAM" id="Phobius"/>
    </source>
</evidence>
<evidence type="ECO:0000313" key="2">
    <source>
        <dbReference type="EMBL" id="OBX09968.1"/>
    </source>
</evidence>
<feature type="transmembrane region" description="Helical" evidence="1">
    <location>
        <begin position="7"/>
        <end position="28"/>
    </location>
</feature>
<dbReference type="Proteomes" id="UP000092527">
    <property type="component" value="Unassembled WGS sequence"/>
</dbReference>
<proteinExistence type="predicted"/>
<gene>
    <name evidence="2" type="ORF">QV09_07175</name>
</gene>
<accession>A0AB36E1X5</accession>
<dbReference type="EMBL" id="JTJU01000038">
    <property type="protein sequence ID" value="OBX09968.1"/>
    <property type="molecule type" value="Genomic_DNA"/>
</dbReference>
<protein>
    <submittedName>
        <fullName evidence="2">Uncharacterized protein</fullName>
    </submittedName>
</protein>
<feature type="transmembrane region" description="Helical" evidence="1">
    <location>
        <begin position="40"/>
        <end position="61"/>
    </location>
</feature>
<evidence type="ECO:0000313" key="3">
    <source>
        <dbReference type="Proteomes" id="UP000092527"/>
    </source>
</evidence>
<reference evidence="2 3" key="1">
    <citation type="submission" date="2014-11" db="EMBL/GenBank/DDBJ databases">
        <title>Pan-genome of Gallibacterium spp.</title>
        <authorList>
            <person name="Kudirkiene E."/>
            <person name="Bojesen A.M."/>
        </authorList>
    </citation>
    <scope>NUCLEOTIDE SEQUENCE [LARGE SCALE GENOMIC DNA]</scope>
    <source>
        <strain evidence="2 3">18469/18</strain>
    </source>
</reference>
<name>A0AB36E1X5_9PAST</name>
<dbReference type="RefSeq" id="WP_066113707.1">
    <property type="nucleotide sequence ID" value="NZ_JTJT01000066.1"/>
</dbReference>
<keyword evidence="1" id="KW-0472">Membrane</keyword>
<keyword evidence="1" id="KW-0812">Transmembrane</keyword>
<comment type="caution">
    <text evidence="2">The sequence shown here is derived from an EMBL/GenBank/DDBJ whole genome shotgun (WGS) entry which is preliminary data.</text>
</comment>